<evidence type="ECO:0000259" key="6">
    <source>
        <dbReference type="Pfam" id="PF01979"/>
    </source>
</evidence>
<proteinExistence type="inferred from homology"/>
<evidence type="ECO:0000313" key="8">
    <source>
        <dbReference type="Proteomes" id="UP001250214"/>
    </source>
</evidence>
<dbReference type="CDD" id="cd00854">
    <property type="entry name" value="NagA"/>
    <property type="match status" value="1"/>
</dbReference>
<dbReference type="NCBIfam" id="TIGR00221">
    <property type="entry name" value="nagA"/>
    <property type="match status" value="1"/>
</dbReference>
<dbReference type="EC" id="3.5.1.25" evidence="7"/>
<dbReference type="Gene3D" id="2.30.40.10">
    <property type="entry name" value="Urease, subunit C, domain 1"/>
    <property type="match status" value="1"/>
</dbReference>
<evidence type="ECO:0000256" key="1">
    <source>
        <dbReference type="ARBA" id="ARBA00010716"/>
    </source>
</evidence>
<dbReference type="RefSeq" id="WP_310913785.1">
    <property type="nucleotide sequence ID" value="NZ_JAVLVT010000010.1"/>
</dbReference>
<gene>
    <name evidence="7" type="primary">nagA</name>
    <name evidence="7" type="ORF">RIF23_18145</name>
</gene>
<organism evidence="7 8">
    <name type="scientific">Lipingzhangella rawalii</name>
    <dbReference type="NCBI Taxonomy" id="2055835"/>
    <lineage>
        <taxon>Bacteria</taxon>
        <taxon>Bacillati</taxon>
        <taxon>Actinomycetota</taxon>
        <taxon>Actinomycetes</taxon>
        <taxon>Streptosporangiales</taxon>
        <taxon>Nocardiopsidaceae</taxon>
        <taxon>Lipingzhangella</taxon>
    </lineage>
</organism>
<dbReference type="EMBL" id="JAVLVT010000010">
    <property type="protein sequence ID" value="MDS1272214.1"/>
    <property type="molecule type" value="Genomic_DNA"/>
</dbReference>
<dbReference type="SUPFAM" id="SSF51338">
    <property type="entry name" value="Composite domain of metallo-dependent hydrolases"/>
    <property type="match status" value="1"/>
</dbReference>
<dbReference type="InterPro" id="IPR011059">
    <property type="entry name" value="Metal-dep_hydrolase_composite"/>
</dbReference>
<evidence type="ECO:0000313" key="7">
    <source>
        <dbReference type="EMBL" id="MDS1272214.1"/>
    </source>
</evidence>
<dbReference type="Pfam" id="PF01979">
    <property type="entry name" value="Amidohydro_1"/>
    <property type="match status" value="1"/>
</dbReference>
<dbReference type="Proteomes" id="UP001250214">
    <property type="component" value="Unassembled WGS sequence"/>
</dbReference>
<dbReference type="PANTHER" id="PTHR11113:SF14">
    <property type="entry name" value="N-ACETYLGLUCOSAMINE-6-PHOSPHATE DEACETYLASE"/>
    <property type="match status" value="1"/>
</dbReference>
<dbReference type="InterPro" id="IPR032466">
    <property type="entry name" value="Metal_Hydrolase"/>
</dbReference>
<dbReference type="PANTHER" id="PTHR11113">
    <property type="entry name" value="N-ACETYLGLUCOSAMINE-6-PHOSPHATE DEACETYLASE"/>
    <property type="match status" value="1"/>
</dbReference>
<comment type="caution">
    <text evidence="7">The sequence shown here is derived from an EMBL/GenBank/DDBJ whole genome shotgun (WGS) entry which is preliminary data.</text>
</comment>
<dbReference type="InterPro" id="IPR006680">
    <property type="entry name" value="Amidohydro-rel"/>
</dbReference>
<keyword evidence="4 5" id="KW-0119">Carbohydrate metabolism</keyword>
<accession>A0ABU2HBL2</accession>
<dbReference type="InterPro" id="IPR003764">
    <property type="entry name" value="GlcNAc_6-P_deAcase"/>
</dbReference>
<evidence type="ECO:0000256" key="4">
    <source>
        <dbReference type="ARBA" id="ARBA00023277"/>
    </source>
</evidence>
<reference evidence="8" key="1">
    <citation type="submission" date="2023-07" db="EMBL/GenBank/DDBJ databases">
        <title>Novel species in the genus Lipingzhangella isolated from Sambhar Salt Lake.</title>
        <authorList>
            <person name="Jiya N."/>
            <person name="Kajale S."/>
            <person name="Sharma A."/>
        </authorList>
    </citation>
    <scope>NUCLEOTIDE SEQUENCE [LARGE SCALE GENOMIC DNA]</scope>
    <source>
        <strain evidence="8">LS1_29</strain>
    </source>
</reference>
<evidence type="ECO:0000256" key="2">
    <source>
        <dbReference type="ARBA" id="ARBA00022723"/>
    </source>
</evidence>
<sequence length="394" mass="40503">MSTTATGFGAEQVDVLLTNARIVTAATVHHGWLRLRQGRVAELGSAAQQPAHPAAATVDVAGRWVAPGLVDIHCHGGAGHDFGEARTQATTAALAPHLGSGTTSTLASLVTASAEDLLHQVRSLAADATAGHVAGIHLEGPYLAEARCGAHDPTQLRDPDPAEFERLRAAADGHLRMITLAPERPGALELVRRAVDAGVTVAVGHTEATYAQTQAALDAGARVATHLFNAMPALHHRTPGPIGALLGDDRVTVELINDQVHVHPASGRIATAAMGPERLALVTDAMAAAGVGDGDYELGGLRVEVREGTARLADGGAVAGSTIVLGEAVRQAVQHLGLDPAAALRAASTIPARAVGLTDRGDLAPGLRADVVILNEDLTVAGQLREGRWTRHLG</sequence>
<keyword evidence="2" id="KW-0479">Metal-binding</keyword>
<evidence type="ECO:0000256" key="5">
    <source>
        <dbReference type="PIRNR" id="PIRNR038994"/>
    </source>
</evidence>
<evidence type="ECO:0000256" key="3">
    <source>
        <dbReference type="ARBA" id="ARBA00022801"/>
    </source>
</evidence>
<dbReference type="SUPFAM" id="SSF51556">
    <property type="entry name" value="Metallo-dependent hydrolases"/>
    <property type="match status" value="1"/>
</dbReference>
<keyword evidence="3 5" id="KW-0378">Hydrolase</keyword>
<keyword evidence="8" id="KW-1185">Reference proteome</keyword>
<dbReference type="GO" id="GO:0008448">
    <property type="term" value="F:N-acetylglucosamine-6-phosphate deacetylase activity"/>
    <property type="evidence" value="ECO:0007669"/>
    <property type="project" value="UniProtKB-EC"/>
</dbReference>
<dbReference type="PIRSF" id="PIRSF038994">
    <property type="entry name" value="NagA"/>
    <property type="match status" value="1"/>
</dbReference>
<feature type="domain" description="Amidohydrolase-related" evidence="6">
    <location>
        <begin position="65"/>
        <end position="378"/>
    </location>
</feature>
<comment type="similarity">
    <text evidence="1 5">Belongs to the metallo-dependent hydrolases superfamily. NagA family.</text>
</comment>
<dbReference type="Gene3D" id="3.20.20.140">
    <property type="entry name" value="Metal-dependent hydrolases"/>
    <property type="match status" value="1"/>
</dbReference>
<name>A0ABU2HBL2_9ACTN</name>
<protein>
    <submittedName>
        <fullName evidence="7">N-acetylglucosamine-6-phosphate deacetylase</fullName>
        <ecNumber evidence="7">3.5.1.25</ecNumber>
    </submittedName>
</protein>